<reference evidence="2 3" key="1">
    <citation type="submission" date="2019-03" db="EMBL/GenBank/DDBJ databases">
        <title>Genomic Encyclopedia of Type Strains, Phase IV (KMG-IV): sequencing the most valuable type-strain genomes for metagenomic binning, comparative biology and taxonomic classification.</title>
        <authorList>
            <person name="Goeker M."/>
        </authorList>
    </citation>
    <scope>NUCLEOTIDE SEQUENCE [LARGE SCALE GENOMIC DNA]</scope>
    <source>
        <strain evidence="2 3">DSM 2286</strain>
    </source>
</reference>
<accession>A0A4R1Q0H3</accession>
<comment type="caution">
    <text evidence="2">The sequence shown here is derived from an EMBL/GenBank/DDBJ whole genome shotgun (WGS) entry which is preliminary data.</text>
</comment>
<feature type="region of interest" description="Disordered" evidence="1">
    <location>
        <begin position="1"/>
        <end position="28"/>
    </location>
</feature>
<proteinExistence type="predicted"/>
<dbReference type="Proteomes" id="UP000295169">
    <property type="component" value="Unassembled WGS sequence"/>
</dbReference>
<name>A0A4R1Q0H3_9GAMM</name>
<dbReference type="AlphaFoldDB" id="A0A4R1Q0H3"/>
<evidence type="ECO:0000313" key="2">
    <source>
        <dbReference type="EMBL" id="TCL34289.1"/>
    </source>
</evidence>
<dbReference type="EMBL" id="SMMU01000002">
    <property type="protein sequence ID" value="TCL34289.1"/>
    <property type="molecule type" value="Genomic_DNA"/>
</dbReference>
<protein>
    <submittedName>
        <fullName evidence="2">Uncharacterized protein</fullName>
    </submittedName>
</protein>
<gene>
    <name evidence="2" type="ORF">EV691_102273</name>
</gene>
<organism evidence="2 3">
    <name type="scientific">Azotobacter chroococcum</name>
    <dbReference type="NCBI Taxonomy" id="353"/>
    <lineage>
        <taxon>Bacteria</taxon>
        <taxon>Pseudomonadati</taxon>
        <taxon>Pseudomonadota</taxon>
        <taxon>Gammaproteobacteria</taxon>
        <taxon>Pseudomonadales</taxon>
        <taxon>Pseudomonadaceae</taxon>
        <taxon>Azotobacter</taxon>
    </lineage>
</organism>
<sequence length="90" mass="10026">MAGHRERRRRSRGDPGTPPTPAGKASSRAVTDNFSIFRMLHHNPFFDPLEAAQPLASRRLTGVGRVSICRKPMYKRITTRESLEAAPLLG</sequence>
<evidence type="ECO:0000256" key="1">
    <source>
        <dbReference type="SAM" id="MobiDB-lite"/>
    </source>
</evidence>
<evidence type="ECO:0000313" key="3">
    <source>
        <dbReference type="Proteomes" id="UP000295169"/>
    </source>
</evidence>
<feature type="compositionally biased region" description="Basic residues" evidence="1">
    <location>
        <begin position="1"/>
        <end position="11"/>
    </location>
</feature>